<dbReference type="GO" id="GO:0016787">
    <property type="term" value="F:hydrolase activity"/>
    <property type="evidence" value="ECO:0007669"/>
    <property type="project" value="UniProtKB-KW"/>
</dbReference>
<gene>
    <name evidence="7" type="ORF">O6R05_06560</name>
</gene>
<dbReference type="InterPro" id="IPR017853">
    <property type="entry name" value="GH"/>
</dbReference>
<name>A0ABY7QS86_9FIRM</name>
<feature type="active site" description="Nucleophile" evidence="4">
    <location>
        <position position="431"/>
    </location>
</feature>
<feature type="domain" description="GH26" evidence="6">
    <location>
        <begin position="193"/>
        <end position="488"/>
    </location>
</feature>
<feature type="chain" id="PRO_5045072129" evidence="5">
    <location>
        <begin position="22"/>
        <end position="499"/>
    </location>
</feature>
<dbReference type="InterPro" id="IPR000805">
    <property type="entry name" value="Glyco_hydro_26"/>
</dbReference>
<evidence type="ECO:0000256" key="5">
    <source>
        <dbReference type="SAM" id="SignalP"/>
    </source>
</evidence>
<reference evidence="7 8" key="1">
    <citation type="submission" date="2023-01" db="EMBL/GenBank/DDBJ databases">
        <authorList>
            <person name="Lee S.H."/>
            <person name="Jung H.S."/>
            <person name="Yun J.U."/>
        </authorList>
    </citation>
    <scope>NUCLEOTIDE SEQUENCE [LARGE SCALE GENOMIC DNA]</scope>
    <source>
        <strain evidence="7 8">CBA3646</strain>
    </source>
</reference>
<dbReference type="RefSeq" id="WP_271191188.1">
    <property type="nucleotide sequence ID" value="NZ_CP115667.1"/>
</dbReference>
<keyword evidence="5" id="KW-0732">Signal</keyword>
<organism evidence="7 8">
    <name type="scientific">Peptoniphilus equinus</name>
    <dbReference type="NCBI Taxonomy" id="3016343"/>
    <lineage>
        <taxon>Bacteria</taxon>
        <taxon>Bacillati</taxon>
        <taxon>Bacillota</taxon>
        <taxon>Tissierellia</taxon>
        <taxon>Tissierellales</taxon>
        <taxon>Peptoniphilaceae</taxon>
        <taxon>Peptoniphilus</taxon>
    </lineage>
</organism>
<dbReference type="PANTHER" id="PTHR40079:SF4">
    <property type="entry name" value="GH26 DOMAIN-CONTAINING PROTEIN-RELATED"/>
    <property type="match status" value="1"/>
</dbReference>
<dbReference type="Pfam" id="PF02156">
    <property type="entry name" value="Glyco_hydro_26"/>
    <property type="match status" value="1"/>
</dbReference>
<dbReference type="PANTHER" id="PTHR40079">
    <property type="entry name" value="MANNAN ENDO-1,4-BETA-MANNOSIDASE E-RELATED"/>
    <property type="match status" value="1"/>
</dbReference>
<dbReference type="EMBL" id="CP115667">
    <property type="protein sequence ID" value="WBW49657.1"/>
    <property type="molecule type" value="Genomic_DNA"/>
</dbReference>
<comment type="similarity">
    <text evidence="1 4">Belongs to the glycosyl hydrolase 26 family.</text>
</comment>
<protein>
    <submittedName>
        <fullName evidence="7">Glycosyl hydrolase</fullName>
    </submittedName>
</protein>
<dbReference type="InterPro" id="IPR022790">
    <property type="entry name" value="GH26_dom"/>
</dbReference>
<proteinExistence type="inferred from homology"/>
<feature type="active site" description="Proton donor" evidence="4">
    <location>
        <position position="317"/>
    </location>
</feature>
<evidence type="ECO:0000313" key="8">
    <source>
        <dbReference type="Proteomes" id="UP001210339"/>
    </source>
</evidence>
<dbReference type="SUPFAM" id="SSF51445">
    <property type="entry name" value="(Trans)glycosidases"/>
    <property type="match status" value="1"/>
</dbReference>
<evidence type="ECO:0000256" key="1">
    <source>
        <dbReference type="ARBA" id="ARBA00007754"/>
    </source>
</evidence>
<dbReference type="Gene3D" id="3.20.20.80">
    <property type="entry name" value="Glycosidases"/>
    <property type="match status" value="1"/>
</dbReference>
<dbReference type="Proteomes" id="UP001210339">
    <property type="component" value="Chromosome"/>
</dbReference>
<accession>A0ABY7QS86</accession>
<keyword evidence="2 4" id="KW-0378">Hydrolase</keyword>
<evidence type="ECO:0000256" key="4">
    <source>
        <dbReference type="PROSITE-ProRule" id="PRU01100"/>
    </source>
</evidence>
<dbReference type="PROSITE" id="PS51764">
    <property type="entry name" value="GH26"/>
    <property type="match status" value="1"/>
</dbReference>
<keyword evidence="8" id="KW-1185">Reference proteome</keyword>
<evidence type="ECO:0000259" key="6">
    <source>
        <dbReference type="PROSITE" id="PS51764"/>
    </source>
</evidence>
<sequence length="499" mass="57746">MKYIKIWIMTLILFSAHNVYAGNFHSKALNEYTMEVQNLQDGYTVQLPGGSTITHEGEMNALEADFFDVHLKIYVDTLDKGFSYQDYEVYSVAGIKKGKEHYVSFDGNVATKNGTMHKILFNRPNLSKVAEDKPYYMVLMKNLGGKVLTVMAKSSTPINEALLVPIAESVRFNITAVPKAPDKVPQNYFNTTRTLSDVTYNVYNDDFLKEKPTEWGVFIVDFWRNVKLGTIENALHHTFKYMLVYQDFNYPNSNVQDALHAAKLQNRVVELTFQTQIKDNLNETYRVLNGDYDTYLREMAQMVAKAQTPVLFRIGNEMNGDWCAYSAYNTGLDSDIYKAFYNYLYTIFSEEGALPYTLFVFNPNGRNFPNFKYNYGSEYRPDSTKYDIVGMTLYNTGTYYEDEKWESFETLYGPLYNQMVNSYDKPLMITEFSSSTVGGDKVLWAEDMFKALAKYPKIKVAIWWDGVDKDANGNEARIYNIDRPYELVYLFDKYLPNNR</sequence>
<evidence type="ECO:0000313" key="7">
    <source>
        <dbReference type="EMBL" id="WBW49657.1"/>
    </source>
</evidence>
<evidence type="ECO:0000256" key="2">
    <source>
        <dbReference type="ARBA" id="ARBA00022801"/>
    </source>
</evidence>
<keyword evidence="3 4" id="KW-0326">Glycosidase</keyword>
<feature type="signal peptide" evidence="5">
    <location>
        <begin position="1"/>
        <end position="21"/>
    </location>
</feature>
<evidence type="ECO:0000256" key="3">
    <source>
        <dbReference type="ARBA" id="ARBA00023295"/>
    </source>
</evidence>